<proteinExistence type="inferred from homology"/>
<evidence type="ECO:0000313" key="5">
    <source>
        <dbReference type="EMBL" id="KAK8781794.1"/>
    </source>
</evidence>
<dbReference type="SUPFAM" id="SSF100934">
    <property type="entry name" value="Heat shock protein 70kD (HSP70), C-terminal subdomain"/>
    <property type="match status" value="1"/>
</dbReference>
<dbReference type="InterPro" id="IPR029047">
    <property type="entry name" value="HSP70_peptide-bd_sf"/>
</dbReference>
<name>A0AAQ4F3T7_AMBAM</name>
<dbReference type="Proteomes" id="UP001321473">
    <property type="component" value="Unassembled WGS sequence"/>
</dbReference>
<feature type="compositionally biased region" description="Basic residues" evidence="4">
    <location>
        <begin position="191"/>
        <end position="203"/>
    </location>
</feature>
<dbReference type="Gene3D" id="2.60.34.10">
    <property type="entry name" value="Substrate Binding Domain Of DNAk, Chain A, domain 1"/>
    <property type="match status" value="1"/>
</dbReference>
<comment type="caution">
    <text evidence="5">The sequence shown here is derived from an EMBL/GenBank/DDBJ whole genome shotgun (WGS) entry which is preliminary data.</text>
</comment>
<dbReference type="GO" id="GO:0140662">
    <property type="term" value="F:ATP-dependent protein folding chaperone"/>
    <property type="evidence" value="ECO:0007669"/>
    <property type="project" value="InterPro"/>
</dbReference>
<evidence type="ECO:0000256" key="2">
    <source>
        <dbReference type="ARBA" id="ARBA00022741"/>
    </source>
</evidence>
<dbReference type="InterPro" id="IPR013126">
    <property type="entry name" value="Hsp_70_fam"/>
</dbReference>
<dbReference type="Pfam" id="PF00012">
    <property type="entry name" value="HSP70"/>
    <property type="match status" value="1"/>
</dbReference>
<comment type="similarity">
    <text evidence="1">Belongs to the heat shock protein 70 family.</text>
</comment>
<dbReference type="Gene3D" id="1.20.1270.10">
    <property type="match status" value="1"/>
</dbReference>
<evidence type="ECO:0000313" key="6">
    <source>
        <dbReference type="Proteomes" id="UP001321473"/>
    </source>
</evidence>
<dbReference type="AlphaFoldDB" id="A0AAQ4F3T7"/>
<keyword evidence="3" id="KW-0067">ATP-binding</keyword>
<accession>A0AAQ4F3T7</accession>
<keyword evidence="6" id="KW-1185">Reference proteome</keyword>
<gene>
    <name evidence="5" type="ORF">V5799_016865</name>
</gene>
<evidence type="ECO:0000256" key="4">
    <source>
        <dbReference type="SAM" id="MobiDB-lite"/>
    </source>
</evidence>
<dbReference type="PANTHER" id="PTHR19375">
    <property type="entry name" value="HEAT SHOCK PROTEIN 70KDA"/>
    <property type="match status" value="1"/>
</dbReference>
<protein>
    <submittedName>
        <fullName evidence="5">Uncharacterized protein</fullName>
    </submittedName>
</protein>
<dbReference type="EMBL" id="JARKHS020007325">
    <property type="protein sequence ID" value="KAK8781794.1"/>
    <property type="molecule type" value="Genomic_DNA"/>
</dbReference>
<sequence>MTRIVDRNSRIPCKTSQTFTTYADNQLAVTIQVYEGEYALTKDDHLLGTFNLNCIPAAPRGVPRIEVTFDLDATGILQVSARDKSTDKQESICVTNDKGRLSKEDIERMQEDDTQRERVAAHNSLESYVYAAKEAAEGAGDRLTSSDGESVLCKCRETISWINANSLAEKDEYEHRLKELQQACMPIMSKLHQHQGPKHRSAAPHHSGPTVEEVD</sequence>
<reference evidence="5 6" key="1">
    <citation type="journal article" date="2023" name="Arcadia Sci">
        <title>De novo assembly of a long-read Amblyomma americanum tick genome.</title>
        <authorList>
            <person name="Chou S."/>
            <person name="Poskanzer K.E."/>
            <person name="Rollins M."/>
            <person name="Thuy-Boun P.S."/>
        </authorList>
    </citation>
    <scope>NUCLEOTIDE SEQUENCE [LARGE SCALE GENOMIC DNA]</scope>
    <source>
        <strain evidence="5">F_SG_1</strain>
        <tissue evidence="5">Salivary glands</tissue>
    </source>
</reference>
<keyword evidence="2" id="KW-0547">Nucleotide-binding</keyword>
<dbReference type="SUPFAM" id="SSF100920">
    <property type="entry name" value="Heat shock protein 70kD (HSP70), peptide-binding domain"/>
    <property type="match status" value="1"/>
</dbReference>
<evidence type="ECO:0000256" key="1">
    <source>
        <dbReference type="ARBA" id="ARBA00007381"/>
    </source>
</evidence>
<evidence type="ECO:0000256" key="3">
    <source>
        <dbReference type="ARBA" id="ARBA00022840"/>
    </source>
</evidence>
<dbReference type="GO" id="GO:0005524">
    <property type="term" value="F:ATP binding"/>
    <property type="evidence" value="ECO:0007669"/>
    <property type="project" value="UniProtKB-KW"/>
</dbReference>
<dbReference type="InterPro" id="IPR029048">
    <property type="entry name" value="HSP70_C_sf"/>
</dbReference>
<feature type="region of interest" description="Disordered" evidence="4">
    <location>
        <begin position="191"/>
        <end position="215"/>
    </location>
</feature>
<organism evidence="5 6">
    <name type="scientific">Amblyomma americanum</name>
    <name type="common">Lone star tick</name>
    <dbReference type="NCBI Taxonomy" id="6943"/>
    <lineage>
        <taxon>Eukaryota</taxon>
        <taxon>Metazoa</taxon>
        <taxon>Ecdysozoa</taxon>
        <taxon>Arthropoda</taxon>
        <taxon>Chelicerata</taxon>
        <taxon>Arachnida</taxon>
        <taxon>Acari</taxon>
        <taxon>Parasitiformes</taxon>
        <taxon>Ixodida</taxon>
        <taxon>Ixodoidea</taxon>
        <taxon>Ixodidae</taxon>
        <taxon>Amblyomminae</taxon>
        <taxon>Amblyomma</taxon>
    </lineage>
</organism>
<dbReference type="FunFam" id="2.60.34.10:FF:000012">
    <property type="entry name" value="Heat shock 70 kDa protein"/>
    <property type="match status" value="1"/>
</dbReference>